<dbReference type="Proteomes" id="UP000198034">
    <property type="component" value="Unassembled WGS sequence"/>
</dbReference>
<proteinExistence type="predicted"/>
<reference evidence="1 2" key="1">
    <citation type="journal article" date="2017" name="Infect. Genet. Evol.">
        <title>Comparative genome analysis of fish pathogen Flavobacterium columnare reveals extensive sequence diversity within the species.</title>
        <authorList>
            <person name="Kayansamruaj P."/>
            <person name="Dong H.T."/>
            <person name="Hirono I."/>
            <person name="Kondo H."/>
            <person name="Senapin S."/>
            <person name="Rodkhum C."/>
        </authorList>
    </citation>
    <scope>NUCLEOTIDE SEQUENCE [LARGE SCALE GENOMIC DNA]</scope>
    <source>
        <strain evidence="1 2">1214</strain>
    </source>
</reference>
<dbReference type="NCBIfam" id="NF038133">
    <property type="entry name" value="choice_anch_L"/>
    <property type="match status" value="1"/>
</dbReference>
<name>A0A246G979_9FLAO</name>
<dbReference type="Gene3D" id="2.60.40.10">
    <property type="entry name" value="Immunoglobulins"/>
    <property type="match status" value="1"/>
</dbReference>
<dbReference type="InterPro" id="IPR013783">
    <property type="entry name" value="Ig-like_fold"/>
</dbReference>
<gene>
    <name evidence="1" type="ORF">BWK62_10785</name>
</gene>
<protein>
    <recommendedName>
        <fullName evidence="3">T9SS type B sorting domain-containing protein</fullName>
    </recommendedName>
</protein>
<organism evidence="1 2">
    <name type="scientific">Flavobacterium columnare</name>
    <dbReference type="NCBI Taxonomy" id="996"/>
    <lineage>
        <taxon>Bacteria</taxon>
        <taxon>Pseudomonadati</taxon>
        <taxon>Bacteroidota</taxon>
        <taxon>Flavobacteriia</taxon>
        <taxon>Flavobacteriales</taxon>
        <taxon>Flavobacteriaceae</taxon>
        <taxon>Flavobacterium</taxon>
    </lineage>
</organism>
<accession>A0A246G979</accession>
<dbReference type="EMBL" id="MTCY01000033">
    <property type="protein sequence ID" value="OWP75936.1"/>
    <property type="molecule type" value="Genomic_DNA"/>
</dbReference>
<dbReference type="NCBIfam" id="TIGR04131">
    <property type="entry name" value="Bac_Flav_CTERM"/>
    <property type="match status" value="1"/>
</dbReference>
<dbReference type="Pfam" id="PF13585">
    <property type="entry name" value="CHU_C"/>
    <property type="match status" value="1"/>
</dbReference>
<comment type="caution">
    <text evidence="1">The sequence shown here is derived from an EMBL/GenBank/DDBJ whole genome shotgun (WGS) entry which is preliminary data.</text>
</comment>
<evidence type="ECO:0000313" key="2">
    <source>
        <dbReference type="Proteomes" id="UP000198034"/>
    </source>
</evidence>
<dbReference type="InterPro" id="IPR049804">
    <property type="entry name" value="Choice_anch_L"/>
</dbReference>
<sequence length="1437" mass="160181">MLKRYPLLLVFFIGFYSNAQFISVETNRTSDDLVRNILTQSVCINVSNVKSSTGTNFGSTNGIGYFKNTNPSFPLSEGVILSTGDAIKSIGPNTSRLQDGSDTWPGDNDLRTIFTTDPAFPPNFVNATKLEFDFSTLSSYVEFPFVFTSEEYGTYQCNTYDGVAILLTHPDGRVENLAVVPNTNTPISVESIRNNLYNSSCNSANSTFFGSFNGGINSTTSAINYNGQTTLLKVSKNDLIPGATYHLKVVIGDRNVTSDDSAIFLGKANFTLNTSLLGPDLTLCTNEGANESYTLQTGLNPSAYDFEWKDQNNNSIGSNSPDLTVNQAGTYRLTYYIKSTPCIAGQDDIKISYQSSFSSITPKNLYKCDTNSSNYDFDLSFNQSLLNPTGNLKISFYESQSDAQQNINPIHNNYNVPTNMLPKSIWVRIENQNGCYNTKSFDLLLTASPSLIQPADITKCENIMGTGETSISKQEFLILTNNLLNGLSNSIYQINYHLKADFSDAPIDTSTSFFTKSTTIYIKLFVKTETNCFVSQSFKITTIPRPTLKIIKDQYVCSLYTLPIESNGTQYWSGPNQTGTNWPAGTDITVDGTVVYQYLNNSTLSDCYSENSFIVHIVKPNQLTPLVLTSCDSYVVPAPRVPGSKYYLDSALTQEISPGTNITTIGETTLYVSFAFSDPSCPPIITNFKINISKSPTMSNSFTNLFSCTPMDNLPVLTTDIGTANYYTYDNQTATYTLLHFPITQTTHVYAYASNNNCKSNISDFWVYIGDIGLKNIDSCSKSYILDKPILGEFRDAPNGGGNLISTPKTITQNTTIYHYIAGANCTYNTSFNINFHQPFLTSPPEVNACINYILPTENQGGRYFILQGGPNTPGNIELFPNNEIKTSTTLWIYKESNTAPSTLTTKCYNEVPWKITIFSKPAIDVRGDQITCFKYELTPLKNGKYYQDPNGQNLITNLTIDSSDLRPGIEQTTRIKTIYIYSVNPVVSNCFSESSFTITFDSLEVPVQTDKLVCNSYTLPNLPTNMLYYDSPMDPAHPELPHPGKMIPPGTTYNALNVISPIYVYTSTNNKLKCIDEKSFKLTIIPQPIASKNVKMIPACDEFQDPYDGIYEFDLSKLNSQVLGNSTSPNDLKVEYFKSFNEANDINAIALNTTYKNEIPFTQSIWARLSSTKIKSCFDVSNEIKLIVNPLPKSDLQPEYIICEDHETGTLYNQAVLETGLSSNDYKFQWSYNGTPLSSKTSSITTSQDGNYSVTITNNNTNCTKNYTTKVTKYTPYLILEYSNAFETPSYISVTVLGNGSGNYSYQLDNGNYQDSNLFYNVSSGEHSISSKDNLGHCSPAPITISIINHPKYFTPNGDGYNDYWNITDLRITNPTASIQVFDRYEKLIQRFTPNSKGWDGTYEGIPLPADDYWFTVEYDEKNYRKIFKSHFTLKR</sequence>
<evidence type="ECO:0008006" key="3">
    <source>
        <dbReference type="Google" id="ProtNLM"/>
    </source>
</evidence>
<evidence type="ECO:0000313" key="1">
    <source>
        <dbReference type="EMBL" id="OWP75936.1"/>
    </source>
</evidence>
<dbReference type="InterPro" id="IPR026341">
    <property type="entry name" value="T9SS_type_B"/>
</dbReference>